<name>A0ABT9BBG9_9BACT</name>
<accession>A0ABT9BBG9</accession>
<feature type="compositionally biased region" description="Low complexity" evidence="1">
    <location>
        <begin position="126"/>
        <end position="143"/>
    </location>
</feature>
<evidence type="ECO:0000313" key="3">
    <source>
        <dbReference type="EMBL" id="MDO7874362.1"/>
    </source>
</evidence>
<evidence type="ECO:0000256" key="2">
    <source>
        <dbReference type="SAM" id="SignalP"/>
    </source>
</evidence>
<evidence type="ECO:0000256" key="1">
    <source>
        <dbReference type="SAM" id="MobiDB-lite"/>
    </source>
</evidence>
<feature type="region of interest" description="Disordered" evidence="1">
    <location>
        <begin position="111"/>
        <end position="151"/>
    </location>
</feature>
<keyword evidence="2" id="KW-0732">Signal</keyword>
<evidence type="ECO:0000313" key="4">
    <source>
        <dbReference type="Proteomes" id="UP001176429"/>
    </source>
</evidence>
<proteinExistence type="predicted"/>
<comment type="caution">
    <text evidence="3">The sequence shown here is derived from an EMBL/GenBank/DDBJ whole genome shotgun (WGS) entry which is preliminary data.</text>
</comment>
<dbReference type="RefSeq" id="WP_305005675.1">
    <property type="nucleotide sequence ID" value="NZ_JAUQSY010000003.1"/>
</dbReference>
<feature type="chain" id="PRO_5046786732" evidence="2">
    <location>
        <begin position="25"/>
        <end position="228"/>
    </location>
</feature>
<sequence length="228" mass="23945">MRTSSIFFSLLTLGLLAGGCSSHPAPEDLCDCLSQSAEAYQAQHPDLTKAELARNGNEVMTALLTPCKAMGEAIEKQLKESDPAAYAKVQGDMQICLNTLAEKMKAAAKDDAPSAAEAAEQEADAALDAAEARADAAGGDETASSGDGVDPAEWRQLLRDYERVMTQYARAMKKAGTGDVAAGAEASDLLAQGQELGEQLQALEDELTPPQAAELAKLQARMTANSLR</sequence>
<gene>
    <name evidence="3" type="ORF">Q5H93_06430</name>
</gene>
<dbReference type="EMBL" id="JAUQSY010000003">
    <property type="protein sequence ID" value="MDO7874362.1"/>
    <property type="molecule type" value="Genomic_DNA"/>
</dbReference>
<organism evidence="3 4">
    <name type="scientific">Hymenobacter aranciens</name>
    <dbReference type="NCBI Taxonomy" id="3063996"/>
    <lineage>
        <taxon>Bacteria</taxon>
        <taxon>Pseudomonadati</taxon>
        <taxon>Bacteroidota</taxon>
        <taxon>Cytophagia</taxon>
        <taxon>Cytophagales</taxon>
        <taxon>Hymenobacteraceae</taxon>
        <taxon>Hymenobacter</taxon>
    </lineage>
</organism>
<dbReference type="Proteomes" id="UP001176429">
    <property type="component" value="Unassembled WGS sequence"/>
</dbReference>
<protein>
    <submittedName>
        <fullName evidence="3">Uncharacterized protein</fullName>
    </submittedName>
</protein>
<dbReference type="PROSITE" id="PS51257">
    <property type="entry name" value="PROKAR_LIPOPROTEIN"/>
    <property type="match status" value="1"/>
</dbReference>
<feature type="signal peptide" evidence="2">
    <location>
        <begin position="1"/>
        <end position="24"/>
    </location>
</feature>
<reference evidence="3" key="1">
    <citation type="submission" date="2023-07" db="EMBL/GenBank/DDBJ databases">
        <authorList>
            <person name="Kim M.K."/>
        </authorList>
    </citation>
    <scope>NUCLEOTIDE SEQUENCE</scope>
    <source>
        <strain evidence="3">ASUV-10-1</strain>
    </source>
</reference>
<keyword evidence="4" id="KW-1185">Reference proteome</keyword>